<dbReference type="PANTHER" id="PTHR10476">
    <property type="entry name" value="CHARGED MULTIVESICULAR BODY PROTEIN"/>
    <property type="match status" value="1"/>
</dbReference>
<protein>
    <recommendedName>
        <fullName evidence="5">Charged multivesicular body protein 2b</fullName>
    </recommendedName>
</protein>
<dbReference type="Proteomes" id="UP000215902">
    <property type="component" value="Unassembled WGS sequence"/>
</dbReference>
<evidence type="ECO:0000256" key="2">
    <source>
        <dbReference type="SAM" id="MobiDB-lite"/>
    </source>
</evidence>
<feature type="region of interest" description="Disordered" evidence="2">
    <location>
        <begin position="1"/>
        <end position="41"/>
    </location>
</feature>
<comment type="similarity">
    <text evidence="1">Belongs to the SNF7 family.</text>
</comment>
<reference evidence="3 4" key="1">
    <citation type="submission" date="2017-06" db="EMBL/GenBank/DDBJ databases">
        <title>A platform for efficient transgenesis in Macrostomum lignano, a flatworm model organism for stem cell research.</title>
        <authorList>
            <person name="Berezikov E."/>
        </authorList>
    </citation>
    <scope>NUCLEOTIDE SEQUENCE [LARGE SCALE GENOMIC DNA]</scope>
    <source>
        <strain evidence="3">DV1</strain>
        <tissue evidence="3">Whole organism</tissue>
    </source>
</reference>
<gene>
    <name evidence="3" type="ORF">BOX15_Mlig010417g1</name>
</gene>
<feature type="compositionally biased region" description="Low complexity" evidence="2">
    <location>
        <begin position="179"/>
        <end position="196"/>
    </location>
</feature>
<dbReference type="AlphaFoldDB" id="A0A267FPB2"/>
<feature type="non-terminal residue" evidence="3">
    <location>
        <position position="1"/>
    </location>
</feature>
<dbReference type="Pfam" id="PF03357">
    <property type="entry name" value="Snf7"/>
    <property type="match status" value="1"/>
</dbReference>
<accession>A0A267FPB2</accession>
<evidence type="ECO:0008006" key="5">
    <source>
        <dbReference type="Google" id="ProtNLM"/>
    </source>
</evidence>
<comment type="caution">
    <text evidence="3">The sequence shown here is derived from an EMBL/GenBank/DDBJ whole genome shotgun (WGS) entry which is preliminary data.</text>
</comment>
<proteinExistence type="inferred from homology"/>
<evidence type="ECO:0000313" key="4">
    <source>
        <dbReference type="Proteomes" id="UP000215902"/>
    </source>
</evidence>
<evidence type="ECO:0000313" key="3">
    <source>
        <dbReference type="EMBL" id="PAA75054.1"/>
    </source>
</evidence>
<dbReference type="InterPro" id="IPR005024">
    <property type="entry name" value="Snf7_fam"/>
</dbReference>
<feature type="compositionally biased region" description="Basic and acidic residues" evidence="2">
    <location>
        <begin position="15"/>
        <end position="41"/>
    </location>
</feature>
<name>A0A267FPB2_9PLAT</name>
<dbReference type="STRING" id="282301.A0A267FPB2"/>
<dbReference type="OrthoDB" id="5594417at2759"/>
<sequence>SMAFWKKPTVQEQMRANDRELKKTQRDLERDRGHLEREEKRIEGEIKKAAKQGNKEACSVLAKQLVRLRQQKTRSYAMGSKVSAVGTQQKVMGANLKMADAMKTTTKTMGQMNKAISPEDTMKTMRQFQESNMKMEMSEETMNEALDDIFAGSDDEAEQDKVVAQVLDEIGIDMNAQMSKAPSTSAATPGAAAASSSKDDDEEMLKRLAGLSAP</sequence>
<dbReference type="GO" id="GO:0007034">
    <property type="term" value="P:vacuolar transport"/>
    <property type="evidence" value="ECO:0007669"/>
    <property type="project" value="InterPro"/>
</dbReference>
<dbReference type="EMBL" id="NIVC01000906">
    <property type="protein sequence ID" value="PAA75054.1"/>
    <property type="molecule type" value="Genomic_DNA"/>
</dbReference>
<keyword evidence="4" id="KW-1185">Reference proteome</keyword>
<dbReference type="Gene3D" id="6.10.140.1230">
    <property type="match status" value="1"/>
</dbReference>
<evidence type="ECO:0000256" key="1">
    <source>
        <dbReference type="ARBA" id="ARBA00006190"/>
    </source>
</evidence>
<organism evidence="3 4">
    <name type="scientific">Macrostomum lignano</name>
    <dbReference type="NCBI Taxonomy" id="282301"/>
    <lineage>
        <taxon>Eukaryota</taxon>
        <taxon>Metazoa</taxon>
        <taxon>Spiralia</taxon>
        <taxon>Lophotrochozoa</taxon>
        <taxon>Platyhelminthes</taxon>
        <taxon>Rhabditophora</taxon>
        <taxon>Macrostomorpha</taxon>
        <taxon>Macrostomida</taxon>
        <taxon>Macrostomidae</taxon>
        <taxon>Macrostomum</taxon>
    </lineage>
</organism>
<feature type="region of interest" description="Disordered" evidence="2">
    <location>
        <begin position="177"/>
        <end position="214"/>
    </location>
</feature>